<name>A0A9N8ZLB3_9GLOM</name>
<comment type="caution">
    <text evidence="2">The sequence shown here is derived from an EMBL/GenBank/DDBJ whole genome shotgun (WGS) entry which is preliminary data.</text>
</comment>
<proteinExistence type="predicted"/>
<dbReference type="Gene3D" id="1.25.40.10">
    <property type="entry name" value="Tetratricopeptide repeat domain"/>
    <property type="match status" value="1"/>
</dbReference>
<organism evidence="2 3">
    <name type="scientific">Paraglomus brasilianum</name>
    <dbReference type="NCBI Taxonomy" id="144538"/>
    <lineage>
        <taxon>Eukaryota</taxon>
        <taxon>Fungi</taxon>
        <taxon>Fungi incertae sedis</taxon>
        <taxon>Mucoromycota</taxon>
        <taxon>Glomeromycotina</taxon>
        <taxon>Glomeromycetes</taxon>
        <taxon>Paraglomerales</taxon>
        <taxon>Paraglomeraceae</taxon>
        <taxon>Paraglomus</taxon>
    </lineage>
</organism>
<dbReference type="EMBL" id="CAJVPI010000201">
    <property type="protein sequence ID" value="CAG8499583.1"/>
    <property type="molecule type" value="Genomic_DNA"/>
</dbReference>
<evidence type="ECO:0000313" key="2">
    <source>
        <dbReference type="EMBL" id="CAG8499583.1"/>
    </source>
</evidence>
<protein>
    <submittedName>
        <fullName evidence="2">1555_t:CDS:1</fullName>
    </submittedName>
</protein>
<reference evidence="2" key="1">
    <citation type="submission" date="2021-06" db="EMBL/GenBank/DDBJ databases">
        <authorList>
            <person name="Kallberg Y."/>
            <person name="Tangrot J."/>
            <person name="Rosling A."/>
        </authorList>
    </citation>
    <scope>NUCLEOTIDE SEQUENCE</scope>
    <source>
        <strain evidence="2">BR232B</strain>
    </source>
</reference>
<accession>A0A9N8ZLB3</accession>
<keyword evidence="3" id="KW-1185">Reference proteome</keyword>
<gene>
    <name evidence="2" type="ORF">PBRASI_LOCUS2535</name>
</gene>
<dbReference type="AlphaFoldDB" id="A0A9N8ZLB3"/>
<sequence length="824" mass="95589">MTSTNINIYQFLKKGKEAFKAENYGTATQLLTNVICIPELSSQHFEANDYLGRAYWKLGKLTSAAEAFERNRATGEVTPERSCDVAEIYLQLVRESKTEEKILHYATLTLYWLKRSRSKSSTKYSTVLRQRKTGPLYSERGVKLLRGLFDILVKRAEGQPRQRGCLKRRNGESSGKPVELIDEQFVKELFAAKETLVDPHLHKLLARSLLRKKEIRSVADHALDSRYHLADDLEWNTFICENIDLLASSYPREEWDNFCSIEKLYMFALDNCVRLTLDCGCREECEKILKQYGKVSSRSKHLPEQNEVHQEMQARYNRHKAYFRIKFGDSSEYQTPLSLLPTTRTHVSFAFERLKRALFLGMPFTQLQNLTDNWSYVDYFICQRISDSFQLLTTLILCFDFDWLSKPDVECAAIMVNDDHATREIVFPNHKNLLNHLTKDDYGNQDRKELAQKMDSVTKMLKQIDKITLCSPNDLNRFLSVISWYIDSGKQFMELLKYWLPNLASTAPERKSRVLPKFKNDLVQSDQSSSRASSRTSDSWQPTPPPIVPKKLVIAEEATLMDIETFLMILLIQRQEVCVTRLEATSLGQILYLAEKSCWKPSASHQRFWNTVIAKYGRDDPERYVYTTDLFAEDDFNQAIAEIRGDIRYVDFDQSDEKSNNIIDNQRDLYLLLSYLFKGLQSWYTSRRVEALHCLTVFHYWDRLLTYDKSSCKRGQEPSKQFFILDETVAEDAYRRFIPGYEKLSSAHGLEHFAKTFYTDEKWSKVVQEVYAEEGNQPIHGLSDELSSQPTEESIEDLASYAVEPCPSEHARLSDLSILANASE</sequence>
<dbReference type="InterPro" id="IPR011990">
    <property type="entry name" value="TPR-like_helical_dom_sf"/>
</dbReference>
<feature type="compositionally biased region" description="Low complexity" evidence="1">
    <location>
        <begin position="524"/>
        <end position="539"/>
    </location>
</feature>
<dbReference type="SUPFAM" id="SSF48452">
    <property type="entry name" value="TPR-like"/>
    <property type="match status" value="1"/>
</dbReference>
<dbReference type="Proteomes" id="UP000789739">
    <property type="component" value="Unassembled WGS sequence"/>
</dbReference>
<dbReference type="OrthoDB" id="2357150at2759"/>
<evidence type="ECO:0000313" key="3">
    <source>
        <dbReference type="Proteomes" id="UP000789739"/>
    </source>
</evidence>
<evidence type="ECO:0000256" key="1">
    <source>
        <dbReference type="SAM" id="MobiDB-lite"/>
    </source>
</evidence>
<feature type="region of interest" description="Disordered" evidence="1">
    <location>
        <begin position="522"/>
        <end position="544"/>
    </location>
</feature>